<dbReference type="KEGG" id="rhoz:GXP67_13575"/>
<dbReference type="CDD" id="cd00130">
    <property type="entry name" value="PAS"/>
    <property type="match status" value="2"/>
</dbReference>
<feature type="domain" description="PAC" evidence="4">
    <location>
        <begin position="443"/>
        <end position="495"/>
    </location>
</feature>
<dbReference type="PANTHER" id="PTHR44757:SF2">
    <property type="entry name" value="BIOFILM ARCHITECTURE MAINTENANCE PROTEIN MBAA"/>
    <property type="match status" value="1"/>
</dbReference>
<evidence type="ECO:0000259" key="4">
    <source>
        <dbReference type="PROSITE" id="PS50113"/>
    </source>
</evidence>
<evidence type="ECO:0000259" key="3">
    <source>
        <dbReference type="PROSITE" id="PS50112"/>
    </source>
</evidence>
<dbReference type="SMART" id="SM00091">
    <property type="entry name" value="PAS"/>
    <property type="match status" value="2"/>
</dbReference>
<organism evidence="6 7">
    <name type="scientific">Rhodocytophaga rosea</name>
    <dbReference type="NCBI Taxonomy" id="2704465"/>
    <lineage>
        <taxon>Bacteria</taxon>
        <taxon>Pseudomonadati</taxon>
        <taxon>Bacteroidota</taxon>
        <taxon>Cytophagia</taxon>
        <taxon>Cytophagales</taxon>
        <taxon>Rhodocytophagaceae</taxon>
        <taxon>Rhodocytophaga</taxon>
    </lineage>
</organism>
<dbReference type="PROSITE" id="PS50885">
    <property type="entry name" value="HAMP"/>
    <property type="match status" value="1"/>
</dbReference>
<keyword evidence="2" id="KW-0812">Transmembrane</keyword>
<feature type="domain" description="PAS" evidence="3">
    <location>
        <begin position="388"/>
        <end position="424"/>
    </location>
</feature>
<dbReference type="SMART" id="SM00065">
    <property type="entry name" value="GAF"/>
    <property type="match status" value="1"/>
</dbReference>
<dbReference type="Pfam" id="PF00672">
    <property type="entry name" value="HAMP"/>
    <property type="match status" value="1"/>
</dbReference>
<dbReference type="SMART" id="SM00086">
    <property type="entry name" value="PAC"/>
    <property type="match status" value="2"/>
</dbReference>
<dbReference type="CDD" id="cd06225">
    <property type="entry name" value="HAMP"/>
    <property type="match status" value="1"/>
</dbReference>
<dbReference type="SUPFAM" id="SSF55781">
    <property type="entry name" value="GAF domain-like"/>
    <property type="match status" value="1"/>
</dbReference>
<dbReference type="SUPFAM" id="SSF158472">
    <property type="entry name" value="HAMP domain-like"/>
    <property type="match status" value="1"/>
</dbReference>
<dbReference type="InterPro" id="IPR035965">
    <property type="entry name" value="PAS-like_dom_sf"/>
</dbReference>
<feature type="coiled-coil region" evidence="1">
    <location>
        <begin position="327"/>
        <end position="364"/>
    </location>
</feature>
<dbReference type="PANTHER" id="PTHR44757">
    <property type="entry name" value="DIGUANYLATE CYCLASE DGCP"/>
    <property type="match status" value="1"/>
</dbReference>
<dbReference type="SUPFAM" id="SSF55785">
    <property type="entry name" value="PYP-like sensor domain (PAS domain)"/>
    <property type="match status" value="2"/>
</dbReference>
<dbReference type="RefSeq" id="WP_162443613.1">
    <property type="nucleotide sequence ID" value="NZ_CP048222.1"/>
</dbReference>
<keyword evidence="2" id="KW-0472">Membrane</keyword>
<keyword evidence="7" id="KW-1185">Reference proteome</keyword>
<proteinExistence type="predicted"/>
<keyword evidence="2" id="KW-1133">Transmembrane helix</keyword>
<keyword evidence="1" id="KW-0175">Coiled coil</keyword>
<dbReference type="PROSITE" id="PS50112">
    <property type="entry name" value="PAS"/>
    <property type="match status" value="2"/>
</dbReference>
<dbReference type="Gene3D" id="6.10.340.10">
    <property type="match status" value="1"/>
</dbReference>
<evidence type="ECO:0000256" key="1">
    <source>
        <dbReference type="SAM" id="Coils"/>
    </source>
</evidence>
<dbReference type="PROSITE" id="PS50113">
    <property type="entry name" value="PAC"/>
    <property type="match status" value="2"/>
</dbReference>
<dbReference type="GO" id="GO:0007165">
    <property type="term" value="P:signal transduction"/>
    <property type="evidence" value="ECO:0007669"/>
    <property type="project" value="InterPro"/>
</dbReference>
<gene>
    <name evidence="6" type="ORF">GXP67_13575</name>
</gene>
<dbReference type="Pfam" id="PF13185">
    <property type="entry name" value="GAF_2"/>
    <property type="match status" value="1"/>
</dbReference>
<feature type="domain" description="PAS" evidence="3">
    <location>
        <begin position="551"/>
        <end position="603"/>
    </location>
</feature>
<dbReference type="InterPro" id="IPR029016">
    <property type="entry name" value="GAF-like_dom_sf"/>
</dbReference>
<dbReference type="Gene3D" id="3.30.450.40">
    <property type="match status" value="1"/>
</dbReference>
<name>A0A6C0GI51_9BACT</name>
<feature type="coiled-coil region" evidence="1">
    <location>
        <begin position="490"/>
        <end position="531"/>
    </location>
</feature>
<evidence type="ECO:0000313" key="6">
    <source>
        <dbReference type="EMBL" id="QHT67585.1"/>
    </source>
</evidence>
<reference evidence="6 7" key="1">
    <citation type="submission" date="2020-01" db="EMBL/GenBank/DDBJ databases">
        <authorList>
            <person name="Kim M.K."/>
        </authorList>
    </citation>
    <scope>NUCLEOTIDE SEQUENCE [LARGE SCALE GENOMIC DNA]</scope>
    <source>
        <strain evidence="6 7">172606-1</strain>
    </source>
</reference>
<dbReference type="InterPro" id="IPR013655">
    <property type="entry name" value="PAS_fold_3"/>
</dbReference>
<feature type="transmembrane region" description="Helical" evidence="2">
    <location>
        <begin position="12"/>
        <end position="35"/>
    </location>
</feature>
<dbReference type="AlphaFoldDB" id="A0A6C0GI51"/>
<feature type="domain" description="PAC" evidence="4">
    <location>
        <begin position="606"/>
        <end position="658"/>
    </location>
</feature>
<dbReference type="InterPro" id="IPR000700">
    <property type="entry name" value="PAS-assoc_C"/>
</dbReference>
<dbReference type="Pfam" id="PF08447">
    <property type="entry name" value="PAS_3"/>
    <property type="match status" value="2"/>
</dbReference>
<dbReference type="InterPro" id="IPR001610">
    <property type="entry name" value="PAC"/>
</dbReference>
<evidence type="ECO:0000313" key="7">
    <source>
        <dbReference type="Proteomes" id="UP000480178"/>
    </source>
</evidence>
<dbReference type="InterPro" id="IPR003660">
    <property type="entry name" value="HAMP_dom"/>
</dbReference>
<feature type="domain" description="HAMP" evidence="5">
    <location>
        <begin position="69"/>
        <end position="121"/>
    </location>
</feature>
<dbReference type="Proteomes" id="UP000480178">
    <property type="component" value="Chromosome"/>
</dbReference>
<evidence type="ECO:0000256" key="2">
    <source>
        <dbReference type="SAM" id="Phobius"/>
    </source>
</evidence>
<protein>
    <submittedName>
        <fullName evidence="6">PAS domain-containing protein</fullName>
    </submittedName>
</protein>
<evidence type="ECO:0000259" key="5">
    <source>
        <dbReference type="PROSITE" id="PS50885"/>
    </source>
</evidence>
<dbReference type="NCBIfam" id="TIGR00229">
    <property type="entry name" value="sensory_box"/>
    <property type="match status" value="2"/>
</dbReference>
<dbReference type="GO" id="GO:0016020">
    <property type="term" value="C:membrane"/>
    <property type="evidence" value="ECO:0007669"/>
    <property type="project" value="InterPro"/>
</dbReference>
<accession>A0A6C0GI51</accession>
<dbReference type="InterPro" id="IPR000014">
    <property type="entry name" value="PAS"/>
</dbReference>
<sequence length="663" mass="74993">MNTHFTRIKLKTIYLLFTLLLGIIILSGIAALLYIDEWFQNKTMLQTGLLVGTLLPVVLLVFTCWAFPAFLFKPLQQLQHSIHQMAQGNTSIQPNISATHEIGEITIAMQQLSTNIQEASLFATSIGEGKLDVEFTPVSKQDVLGNVLIQMRDKLLHVSEESQQRSWVNEGVAVFAEILRSIHNIDELSHKIISQLVSYMNANQGGLFIVNNENTEDIHLELAACYAYQKKKHLKKRIDIGEGLVGQVYLEKDTIYMTDVPAEYVHITSGLGEATPRSILLVPIQVNDTFEGVIELASFQQMLPYQIQFIEKISENIASTIANAKINERTKHLLESSQRQAEQLRAQEEEMRQNMEELSAIQEEMGRKQIELSGQIAALNHAAIVSEVDLKGNIIFANDEFCRMAKYTSEELIGQKQSIVRHPDMPAEVFIDLWATITKGKVWKGEVKNRAKDGSHYWVAATITPVLNEHGRPVKYIGVRFDITAQKDQEDQIKEDFVQLQTSAEELQAQEEELRQNMEELTAIQEEMTRKQVELDGQIAALNNAAIVSEVDLKGNIIFVNDEFCRLAKYSREELIGQKQSIVRHPDMPASLFDDLWATISKGRVWQGEVKNRAKDGSHYWVAATITPVLNEMGRPVKYIGVRFDITAQKEHQEIINSKIVSA</sequence>
<dbReference type="InterPro" id="IPR003018">
    <property type="entry name" value="GAF"/>
</dbReference>
<dbReference type="EMBL" id="CP048222">
    <property type="protein sequence ID" value="QHT67585.1"/>
    <property type="molecule type" value="Genomic_DNA"/>
</dbReference>
<dbReference type="Gene3D" id="3.30.450.20">
    <property type="entry name" value="PAS domain"/>
    <property type="match status" value="2"/>
</dbReference>
<dbReference type="InterPro" id="IPR052155">
    <property type="entry name" value="Biofilm_reg_signaling"/>
</dbReference>
<feature type="transmembrane region" description="Helical" evidence="2">
    <location>
        <begin position="47"/>
        <end position="72"/>
    </location>
</feature>